<dbReference type="EMBL" id="CP042305">
    <property type="protein sequence ID" value="QDZ13789.1"/>
    <property type="molecule type" value="Genomic_DNA"/>
</dbReference>
<gene>
    <name evidence="3" type="ORF">FPZ11_02360</name>
</gene>
<accession>A0A5B8M1J3</accession>
<dbReference type="KEGG" id="huw:FPZ11_02360"/>
<dbReference type="Pfam" id="PF13559">
    <property type="entry name" value="DUF4129"/>
    <property type="match status" value="1"/>
</dbReference>
<reference evidence="3 4" key="1">
    <citation type="submission" date="2019-07" db="EMBL/GenBank/DDBJ databases">
        <title>Full genome sequence of Humibacter sp. WJ7-1.</title>
        <authorList>
            <person name="Im W.-T."/>
        </authorList>
    </citation>
    <scope>NUCLEOTIDE SEQUENCE [LARGE SCALE GENOMIC DNA]</scope>
    <source>
        <strain evidence="3 4">WJ7-1</strain>
    </source>
</reference>
<dbReference type="Proteomes" id="UP000320216">
    <property type="component" value="Chromosome"/>
</dbReference>
<feature type="transmembrane region" description="Helical" evidence="1">
    <location>
        <begin position="81"/>
        <end position="101"/>
    </location>
</feature>
<evidence type="ECO:0000313" key="3">
    <source>
        <dbReference type="EMBL" id="QDZ13789.1"/>
    </source>
</evidence>
<organism evidence="3 4">
    <name type="scientific">Humibacter ginsenosidimutans</name>
    <dbReference type="NCBI Taxonomy" id="2599293"/>
    <lineage>
        <taxon>Bacteria</taxon>
        <taxon>Bacillati</taxon>
        <taxon>Actinomycetota</taxon>
        <taxon>Actinomycetes</taxon>
        <taxon>Micrococcales</taxon>
        <taxon>Microbacteriaceae</taxon>
        <taxon>Humibacter</taxon>
    </lineage>
</organism>
<evidence type="ECO:0000256" key="1">
    <source>
        <dbReference type="SAM" id="Phobius"/>
    </source>
</evidence>
<dbReference type="OrthoDB" id="5198230at2"/>
<evidence type="ECO:0000259" key="2">
    <source>
        <dbReference type="Pfam" id="PF13559"/>
    </source>
</evidence>
<dbReference type="RefSeq" id="WP_146318059.1">
    <property type="nucleotide sequence ID" value="NZ_CP042305.1"/>
</dbReference>
<keyword evidence="1" id="KW-0472">Membrane</keyword>
<protein>
    <submittedName>
        <fullName evidence="3">DUF4129 domain-containing protein</fullName>
    </submittedName>
</protein>
<name>A0A5B8M1J3_9MICO</name>
<proteinExistence type="predicted"/>
<feature type="transmembrane region" description="Helical" evidence="1">
    <location>
        <begin position="12"/>
        <end position="33"/>
    </location>
</feature>
<dbReference type="InterPro" id="IPR025403">
    <property type="entry name" value="TgpA-like_C"/>
</dbReference>
<keyword evidence="1" id="KW-0812">Transmembrane</keyword>
<feature type="domain" description="Protein-glutamine gamma-glutamyltransferase-like C-terminal" evidence="2">
    <location>
        <begin position="161"/>
        <end position="229"/>
    </location>
</feature>
<sequence length="245" mass="25513">MSNGDGRRASRSSAVIGVAALGVVIIGGVLAAGPVRIGAAPWNPSPIPQGHYTLRPVTNVPNPAATQAATAGAVSSAVPKVLIVLAVLAALILAFLLWRALRRRTVRTAALPPRLGLQEVGPQSAVLEPDPDPAPAVSRGIARALEVLDEERAPGDAIVAAWLGLQKAAADSGVRRRDAETPGEYTARIVGRIGTDGDAATTLLRLYQDVRFGAHPVGPDDVKKARACLLRLRESWRSVPAQGAR</sequence>
<evidence type="ECO:0000313" key="4">
    <source>
        <dbReference type="Proteomes" id="UP000320216"/>
    </source>
</evidence>
<dbReference type="AlphaFoldDB" id="A0A5B8M1J3"/>
<keyword evidence="4" id="KW-1185">Reference proteome</keyword>
<keyword evidence="1" id="KW-1133">Transmembrane helix</keyword>